<evidence type="ECO:0000256" key="7">
    <source>
        <dbReference type="ARBA" id="ARBA00022989"/>
    </source>
</evidence>
<keyword evidence="8 10" id="KW-0472">Membrane</keyword>
<evidence type="ECO:0000256" key="5">
    <source>
        <dbReference type="ARBA" id="ARBA00022692"/>
    </source>
</evidence>
<gene>
    <name evidence="12" type="ORF">BDW59DRAFT_91425</name>
</gene>
<feature type="transmembrane region" description="Helical" evidence="10">
    <location>
        <begin position="597"/>
        <end position="623"/>
    </location>
</feature>
<comment type="subcellular location">
    <subcellularLocation>
        <location evidence="2 10">Cell membrane</location>
        <topology evidence="2 10">Multi-pass membrane protein</topology>
    </subcellularLocation>
</comment>
<evidence type="ECO:0000313" key="12">
    <source>
        <dbReference type="EMBL" id="KAL2823943.1"/>
    </source>
</evidence>
<evidence type="ECO:0000256" key="11">
    <source>
        <dbReference type="SAM" id="MobiDB-lite"/>
    </source>
</evidence>
<keyword evidence="4 10" id="KW-1003">Cell membrane</keyword>
<keyword evidence="6 10" id="KW-0184">Conjugation</keyword>
<comment type="caution">
    <text evidence="12">The sequence shown here is derived from an EMBL/GenBank/DDBJ whole genome shotgun (WGS) entry which is preliminary data.</text>
</comment>
<feature type="transmembrane region" description="Helical" evidence="10">
    <location>
        <begin position="54"/>
        <end position="72"/>
    </location>
</feature>
<feature type="compositionally biased region" description="Polar residues" evidence="11">
    <location>
        <begin position="661"/>
        <end position="672"/>
    </location>
</feature>
<protein>
    <recommendedName>
        <fullName evidence="10">Plasma membrane fusion protein PRM1</fullName>
    </recommendedName>
</protein>
<feature type="transmembrane region" description="Helical" evidence="10">
    <location>
        <begin position="392"/>
        <end position="425"/>
    </location>
</feature>
<feature type="region of interest" description="Disordered" evidence="11">
    <location>
        <begin position="630"/>
        <end position="694"/>
    </location>
</feature>
<dbReference type="Proteomes" id="UP001610335">
    <property type="component" value="Unassembled WGS sequence"/>
</dbReference>
<feature type="transmembrane region" description="Helical" evidence="10">
    <location>
        <begin position="320"/>
        <end position="338"/>
    </location>
</feature>
<organism evidence="12 13">
    <name type="scientific">Aspergillus cavernicola</name>
    <dbReference type="NCBI Taxonomy" id="176166"/>
    <lineage>
        <taxon>Eukaryota</taxon>
        <taxon>Fungi</taxon>
        <taxon>Dikarya</taxon>
        <taxon>Ascomycota</taxon>
        <taxon>Pezizomycotina</taxon>
        <taxon>Eurotiomycetes</taxon>
        <taxon>Eurotiomycetidae</taxon>
        <taxon>Eurotiales</taxon>
        <taxon>Aspergillaceae</taxon>
        <taxon>Aspergillus</taxon>
        <taxon>Aspergillus subgen. Nidulantes</taxon>
    </lineage>
</organism>
<keyword evidence="7 10" id="KW-1133">Transmembrane helix</keyword>
<keyword evidence="13" id="KW-1185">Reference proteome</keyword>
<proteinExistence type="inferred from homology"/>
<dbReference type="InterPro" id="IPR026777">
    <property type="entry name" value="PRM1"/>
</dbReference>
<evidence type="ECO:0000256" key="4">
    <source>
        <dbReference type="ARBA" id="ARBA00022475"/>
    </source>
</evidence>
<reference evidence="12 13" key="1">
    <citation type="submission" date="2024-07" db="EMBL/GenBank/DDBJ databases">
        <title>Section-level genome sequencing and comparative genomics of Aspergillus sections Usti and Cavernicolus.</title>
        <authorList>
            <consortium name="Lawrence Berkeley National Laboratory"/>
            <person name="Nybo J.L."/>
            <person name="Vesth T.C."/>
            <person name="Theobald S."/>
            <person name="Frisvad J.C."/>
            <person name="Larsen T.O."/>
            <person name="Kjaerboelling I."/>
            <person name="Rothschild-Mancinelli K."/>
            <person name="Lyhne E.K."/>
            <person name="Kogle M.E."/>
            <person name="Barry K."/>
            <person name="Clum A."/>
            <person name="Na H."/>
            <person name="Ledsgaard L."/>
            <person name="Lin J."/>
            <person name="Lipzen A."/>
            <person name="Kuo A."/>
            <person name="Riley R."/>
            <person name="Mondo S."/>
            <person name="LaButti K."/>
            <person name="Haridas S."/>
            <person name="Pangalinan J."/>
            <person name="Salamov A.A."/>
            <person name="Simmons B.A."/>
            <person name="Magnuson J.K."/>
            <person name="Chen J."/>
            <person name="Drula E."/>
            <person name="Henrissat B."/>
            <person name="Wiebenga A."/>
            <person name="Lubbers R.J."/>
            <person name="Gomes A.C."/>
            <person name="Makela M.R."/>
            <person name="Stajich J."/>
            <person name="Grigoriev I.V."/>
            <person name="Mortensen U.H."/>
            <person name="De vries R.P."/>
            <person name="Baker S.E."/>
            <person name="Andersen M.R."/>
        </authorList>
    </citation>
    <scope>NUCLEOTIDE SEQUENCE [LARGE SCALE GENOMIC DNA]</scope>
    <source>
        <strain evidence="12 13">CBS 600.67</strain>
    </source>
</reference>
<comment type="function">
    <text evidence="1 10">Involved in cell fusion during mating by stabilizing the plasma membrane fusion event.</text>
</comment>
<dbReference type="EMBL" id="JBFXLS010000048">
    <property type="protein sequence ID" value="KAL2823943.1"/>
    <property type="molecule type" value="Genomic_DNA"/>
</dbReference>
<sequence length="731" mass="79027">MVFSRPGRSIFPLLPPYGAHDPNGGGRIIPLHPDGITPYIGLRARLSQIWMNRWTILLLLVLVRVLIAVTGLNTSMDSARREALSACTSVESTGSAMASTPHYMARGVNELTASGVEMAVSGLNTMLSLMVTGVEEIIVFIIKIMYQTYLCLITMAVRGTVGVGVGLLEDASDFLNSTIKSVGDGISDAVDGFEDTLNTFLDVFNVAASLAGQEVPHLDLSEYTDDLENAQLPSSIDEGLDKLNSSIPTFDEVSEFVENIIRTPFAEVKQKINESLGTYTFDRDALPIPARRQLSFCKGSDGIDSFFDRVADIAETAKKIFIAVLVVAAVLVCIPMAWQEIRRWRSQKERSQLVRKEAHDPMDVVYIVSRPYSSATGIKAASRFSNSRRQILVRWVIAYATSPSALFVLSLGLAGLFACLCQYLLLQAVEKAVPELSAEVGAFADKIVSALDETSVEWSDTTNGVISNMSTDLNTDVFGWVNITTTSVNDTLNAFVDETTGVLNDTFGGTLLYDPLMDVFNCLIGLKVAGVQRGLTWVSDHATIDFPALPNDTFSRGIAESMNDDSQDSFLSNAGDSTSNTITEVVYRVTNSIEKGIATEALICGAILLAWFVNLLFGVVRALSLFRSQERNRGDGGGAPGATPLGPDSNGFTDVPLTAIPDTSSHSRSQPAPQYEPPSRRFAAAGPPMAVTTETGYEDEKLGFAGQRNALQVSTPDLRGSCFAEYGIEKQ</sequence>
<evidence type="ECO:0000256" key="10">
    <source>
        <dbReference type="RuleBase" id="RU366035"/>
    </source>
</evidence>
<evidence type="ECO:0000256" key="2">
    <source>
        <dbReference type="ARBA" id="ARBA00004651"/>
    </source>
</evidence>
<evidence type="ECO:0000256" key="1">
    <source>
        <dbReference type="ARBA" id="ARBA00002512"/>
    </source>
</evidence>
<evidence type="ECO:0000256" key="3">
    <source>
        <dbReference type="ARBA" id="ARBA00010780"/>
    </source>
</evidence>
<evidence type="ECO:0000313" key="13">
    <source>
        <dbReference type="Proteomes" id="UP001610335"/>
    </source>
</evidence>
<evidence type="ECO:0000256" key="6">
    <source>
        <dbReference type="ARBA" id="ARBA00022971"/>
    </source>
</evidence>
<comment type="caution">
    <text evidence="10">Lacks conserved residue(s) required for the propagation of feature annotation.</text>
</comment>
<accession>A0ABR4I882</accession>
<dbReference type="PANTHER" id="PTHR31030:SF1">
    <property type="entry name" value="PLASMA MEMBRANE FUSION PROTEIN PRM1"/>
    <property type="match status" value="1"/>
</dbReference>
<evidence type="ECO:0000256" key="8">
    <source>
        <dbReference type="ARBA" id="ARBA00023136"/>
    </source>
</evidence>
<comment type="similarity">
    <text evidence="3 10">Belongs to the PRM1 family.</text>
</comment>
<evidence type="ECO:0000256" key="9">
    <source>
        <dbReference type="ARBA" id="ARBA00023180"/>
    </source>
</evidence>
<keyword evidence="5 10" id="KW-0812">Transmembrane</keyword>
<name>A0ABR4I882_9EURO</name>
<keyword evidence="9" id="KW-0325">Glycoprotein</keyword>
<dbReference type="PANTHER" id="PTHR31030">
    <property type="entry name" value="PLASMA MEMBRANE FUSION PROTEIN PRM1"/>
    <property type="match status" value="1"/>
</dbReference>